<accession>A0AA41H689</accession>
<protein>
    <submittedName>
        <fullName evidence="1">Uncharacterized protein</fullName>
    </submittedName>
</protein>
<dbReference type="Proteomes" id="UP001162889">
    <property type="component" value="Unassembled WGS sequence"/>
</dbReference>
<dbReference type="Proteomes" id="UP001155901">
    <property type="component" value="Unassembled WGS sequence"/>
</dbReference>
<evidence type="ECO:0000313" key="1">
    <source>
        <dbReference type="EMBL" id="MBV6321134.1"/>
    </source>
</evidence>
<dbReference type="EMBL" id="JALJZU010000006">
    <property type="protein sequence ID" value="MCP2009621.1"/>
    <property type="molecule type" value="Genomic_DNA"/>
</dbReference>
<organism evidence="1 3">
    <name type="scientific">Duganella violaceipulchra</name>
    <dbReference type="NCBI Taxonomy" id="2849652"/>
    <lineage>
        <taxon>Bacteria</taxon>
        <taxon>Pseudomonadati</taxon>
        <taxon>Pseudomonadota</taxon>
        <taxon>Betaproteobacteria</taxon>
        <taxon>Burkholderiales</taxon>
        <taxon>Oxalobacteraceae</taxon>
        <taxon>Telluria group</taxon>
        <taxon>Duganella</taxon>
    </lineage>
</organism>
<comment type="caution">
    <text evidence="1">The sequence shown here is derived from an EMBL/GenBank/DDBJ whole genome shotgun (WGS) entry which is preliminary data.</text>
</comment>
<reference evidence="2" key="2">
    <citation type="submission" date="2022-03" db="EMBL/GenBank/DDBJ databases">
        <title>Genome Encyclopedia of Bacteria and Archaea VI: Functional Genomics of Type Strains.</title>
        <authorList>
            <person name="Whitman W."/>
        </authorList>
    </citation>
    <scope>NUCLEOTIDE SEQUENCE</scope>
    <source>
        <strain evidence="2">HSC-15S17</strain>
    </source>
</reference>
<name>A0AA41H689_9BURK</name>
<sequence length="231" mass="24566">MPNTKLSLITLAGLAVGAGLWLRPGDAPVPAAAVAVAAPAPAPAAQDIRPRSQGAAGLVRSPFGREAPPAQPDAAVRGEARRLRMQAGGYGTPAEYYRMDLKTLVAKAGLGDINAMLQLAEQYESESDALVDDPAFEARSNPHQLGRRYFEEAALAGRDRVVAVIAEKYQADGRPLEAYTWDLLAEKLGVPTPPGLRQQAGAALSAQQRALAEAKLNDLTMRIEKRQGHDK</sequence>
<proteinExistence type="predicted"/>
<reference evidence="1" key="1">
    <citation type="submission" date="2021-07" db="EMBL/GenBank/DDBJ databases">
        <title>Characterization of violacein-producing bacteria and related species.</title>
        <authorList>
            <person name="Wilson H.S."/>
            <person name="De Leon M.E."/>
        </authorList>
    </citation>
    <scope>NUCLEOTIDE SEQUENCE</scope>
    <source>
        <strain evidence="1">HSC-15S17</strain>
    </source>
</reference>
<dbReference type="AlphaFoldDB" id="A0AA41H689"/>
<gene>
    <name evidence="1" type="ORF">KVP70_09325</name>
    <name evidence="2" type="ORF">L1274_003350</name>
</gene>
<evidence type="ECO:0000313" key="4">
    <source>
        <dbReference type="Proteomes" id="UP001162889"/>
    </source>
</evidence>
<dbReference type="RefSeq" id="WP_217941899.1">
    <property type="nucleotide sequence ID" value="NZ_JAHTGR010000004.1"/>
</dbReference>
<evidence type="ECO:0000313" key="3">
    <source>
        <dbReference type="Proteomes" id="UP001155901"/>
    </source>
</evidence>
<keyword evidence="4" id="KW-1185">Reference proteome</keyword>
<evidence type="ECO:0000313" key="2">
    <source>
        <dbReference type="EMBL" id="MCP2009621.1"/>
    </source>
</evidence>
<dbReference type="EMBL" id="JAHTGR010000004">
    <property type="protein sequence ID" value="MBV6321134.1"/>
    <property type="molecule type" value="Genomic_DNA"/>
</dbReference>